<organism evidence="6 7">
    <name type="scientific">Amniculicola lignicola CBS 123094</name>
    <dbReference type="NCBI Taxonomy" id="1392246"/>
    <lineage>
        <taxon>Eukaryota</taxon>
        <taxon>Fungi</taxon>
        <taxon>Dikarya</taxon>
        <taxon>Ascomycota</taxon>
        <taxon>Pezizomycotina</taxon>
        <taxon>Dothideomycetes</taxon>
        <taxon>Pleosporomycetidae</taxon>
        <taxon>Pleosporales</taxon>
        <taxon>Amniculicolaceae</taxon>
        <taxon>Amniculicola</taxon>
    </lineage>
</organism>
<dbReference type="InterPro" id="IPR001660">
    <property type="entry name" value="SAM"/>
</dbReference>
<dbReference type="InterPro" id="IPR051965">
    <property type="entry name" value="ChromReg_NeuronalGeneExpr"/>
</dbReference>
<dbReference type="PROSITE" id="PS50118">
    <property type="entry name" value="HMG_BOX_2"/>
    <property type="match status" value="1"/>
</dbReference>
<dbReference type="SUPFAM" id="SSF47095">
    <property type="entry name" value="HMG-box"/>
    <property type="match status" value="1"/>
</dbReference>
<dbReference type="SMART" id="SM00454">
    <property type="entry name" value="SAM"/>
    <property type="match status" value="1"/>
</dbReference>
<evidence type="ECO:0000256" key="3">
    <source>
        <dbReference type="PROSITE-ProRule" id="PRU00267"/>
    </source>
</evidence>
<dbReference type="Gene3D" id="1.10.150.50">
    <property type="entry name" value="Transcription Factor, Ets-1"/>
    <property type="match status" value="1"/>
</dbReference>
<dbReference type="Gene3D" id="1.10.30.10">
    <property type="entry name" value="High mobility group box domain"/>
    <property type="match status" value="1"/>
</dbReference>
<dbReference type="GO" id="GO:0003677">
    <property type="term" value="F:DNA binding"/>
    <property type="evidence" value="ECO:0007669"/>
    <property type="project" value="UniProtKB-UniRule"/>
</dbReference>
<gene>
    <name evidence="6" type="ORF">P154DRAFT_573056</name>
</gene>
<feature type="DNA-binding region" description="HMG box" evidence="3">
    <location>
        <begin position="122"/>
        <end position="188"/>
    </location>
</feature>
<dbReference type="Pfam" id="PF00505">
    <property type="entry name" value="HMG_box"/>
    <property type="match status" value="1"/>
</dbReference>
<evidence type="ECO:0000256" key="2">
    <source>
        <dbReference type="ARBA" id="ARBA00023242"/>
    </source>
</evidence>
<feature type="compositionally biased region" description="Basic and acidic residues" evidence="4">
    <location>
        <begin position="379"/>
        <end position="398"/>
    </location>
</feature>
<dbReference type="AlphaFoldDB" id="A0A6A5WNE4"/>
<proteinExistence type="predicted"/>
<dbReference type="EMBL" id="ML977572">
    <property type="protein sequence ID" value="KAF2003460.1"/>
    <property type="molecule type" value="Genomic_DNA"/>
</dbReference>
<evidence type="ECO:0000256" key="4">
    <source>
        <dbReference type="SAM" id="MobiDB-lite"/>
    </source>
</evidence>
<dbReference type="OrthoDB" id="1919336at2759"/>
<dbReference type="InterPro" id="IPR036910">
    <property type="entry name" value="HMG_box_dom_sf"/>
</dbReference>
<name>A0A6A5WNE4_9PLEO</name>
<feature type="region of interest" description="Disordered" evidence="4">
    <location>
        <begin position="63"/>
        <end position="127"/>
    </location>
</feature>
<feature type="compositionally biased region" description="Polar residues" evidence="4">
    <location>
        <begin position="310"/>
        <end position="332"/>
    </location>
</feature>
<reference evidence="6" key="1">
    <citation type="journal article" date="2020" name="Stud. Mycol.">
        <title>101 Dothideomycetes genomes: a test case for predicting lifestyles and emergence of pathogens.</title>
        <authorList>
            <person name="Haridas S."/>
            <person name="Albert R."/>
            <person name="Binder M."/>
            <person name="Bloem J."/>
            <person name="Labutti K."/>
            <person name="Salamov A."/>
            <person name="Andreopoulos B."/>
            <person name="Baker S."/>
            <person name="Barry K."/>
            <person name="Bills G."/>
            <person name="Bluhm B."/>
            <person name="Cannon C."/>
            <person name="Castanera R."/>
            <person name="Culley D."/>
            <person name="Daum C."/>
            <person name="Ezra D."/>
            <person name="Gonzalez J."/>
            <person name="Henrissat B."/>
            <person name="Kuo A."/>
            <person name="Liang C."/>
            <person name="Lipzen A."/>
            <person name="Lutzoni F."/>
            <person name="Magnuson J."/>
            <person name="Mondo S."/>
            <person name="Nolan M."/>
            <person name="Ohm R."/>
            <person name="Pangilinan J."/>
            <person name="Park H.-J."/>
            <person name="Ramirez L."/>
            <person name="Alfaro M."/>
            <person name="Sun H."/>
            <person name="Tritt A."/>
            <person name="Yoshinaga Y."/>
            <person name="Zwiers L.-H."/>
            <person name="Turgeon B."/>
            <person name="Goodwin S."/>
            <person name="Spatafora J."/>
            <person name="Crous P."/>
            <person name="Grigoriev I."/>
        </authorList>
    </citation>
    <scope>NUCLEOTIDE SEQUENCE</scope>
    <source>
        <strain evidence="6">CBS 123094</strain>
    </source>
</reference>
<feature type="region of interest" description="Disordered" evidence="4">
    <location>
        <begin position="260"/>
        <end position="413"/>
    </location>
</feature>
<accession>A0A6A5WNE4</accession>
<dbReference type="CDD" id="cd09487">
    <property type="entry name" value="SAM_superfamily"/>
    <property type="match status" value="1"/>
</dbReference>
<evidence type="ECO:0000259" key="5">
    <source>
        <dbReference type="PROSITE" id="PS50118"/>
    </source>
</evidence>
<feature type="compositionally biased region" description="Low complexity" evidence="4">
    <location>
        <begin position="224"/>
        <end position="236"/>
    </location>
</feature>
<keyword evidence="7" id="KW-1185">Reference proteome</keyword>
<feature type="compositionally biased region" description="Polar residues" evidence="4">
    <location>
        <begin position="341"/>
        <end position="365"/>
    </location>
</feature>
<dbReference type="InterPro" id="IPR009071">
    <property type="entry name" value="HMG_box_dom"/>
</dbReference>
<evidence type="ECO:0000313" key="6">
    <source>
        <dbReference type="EMBL" id="KAF2003460.1"/>
    </source>
</evidence>
<dbReference type="InterPro" id="IPR013761">
    <property type="entry name" value="SAM/pointed_sf"/>
</dbReference>
<dbReference type="GO" id="GO:0010468">
    <property type="term" value="P:regulation of gene expression"/>
    <property type="evidence" value="ECO:0007669"/>
    <property type="project" value="TreeGrafter"/>
</dbReference>
<feature type="compositionally biased region" description="Basic and acidic residues" evidence="4">
    <location>
        <begin position="81"/>
        <end position="94"/>
    </location>
</feature>
<sequence length="495" mass="54665">MRELGERLERLGLSQYLEVLVAEGFDTWETVLDITESDLTYLNVKLGHRRKLQRAIAETRGTSHDRPLLLTLGNPTGVEGRSGDDSATESKGKQGESSVAADASASTKRKYRRHPKPDEHAPERPPSAYVIFSNQVREELKGQEFTFTEIAKVVGERWQVLPSEAREACDRQANTAKEKYYARLSEYKKTHQYGAYQRYLEEFKAKHAGPPKGSEGKRHKLETETSTSTQSSSYEQMMARSGSNEHVETLRRASMVQHDPLSMGHTRSGSSPPMGPVRIPSGPTYPSKPTSPAAHPLSGFNSPRMPEQYSPVSASPRSATLNRETSFESHPSSVGRHPRASSESTFPYTSASYSHSYQPTSTSPPSAYGSYHHAPIDLPSRRSYREPTRLPPLTHEDTTLSSESGGTYAVTPTTYPTTPHPNDAHKSMRVLPQPIPSLVPTTSSLDRVPLPLPASTQPYPHPDYGPSSSLAGLLQASELVRDADDETVERESTLQ</sequence>
<dbReference type="Proteomes" id="UP000799779">
    <property type="component" value="Unassembled WGS sequence"/>
</dbReference>
<dbReference type="SUPFAM" id="SSF47769">
    <property type="entry name" value="SAM/Pointed domain"/>
    <property type="match status" value="1"/>
</dbReference>
<evidence type="ECO:0000256" key="1">
    <source>
        <dbReference type="ARBA" id="ARBA00023125"/>
    </source>
</evidence>
<dbReference type="PANTHER" id="PTHR46040">
    <property type="entry name" value="HIGH MOBILITY GROUP PROTEIN 2"/>
    <property type="match status" value="1"/>
</dbReference>
<feature type="region of interest" description="Disordered" evidence="4">
    <location>
        <begin position="207"/>
        <end position="243"/>
    </location>
</feature>
<keyword evidence="2 3" id="KW-0539">Nucleus</keyword>
<protein>
    <recommendedName>
        <fullName evidence="5">HMG box domain-containing protein</fullName>
    </recommendedName>
</protein>
<dbReference type="Pfam" id="PF00536">
    <property type="entry name" value="SAM_1"/>
    <property type="match status" value="1"/>
</dbReference>
<dbReference type="SMART" id="SM00398">
    <property type="entry name" value="HMG"/>
    <property type="match status" value="1"/>
</dbReference>
<dbReference type="PANTHER" id="PTHR46040:SF3">
    <property type="entry name" value="HIGH MOBILITY GROUP PROTEIN 2"/>
    <property type="match status" value="1"/>
</dbReference>
<evidence type="ECO:0000313" key="7">
    <source>
        <dbReference type="Proteomes" id="UP000799779"/>
    </source>
</evidence>
<keyword evidence="1 3" id="KW-0238">DNA-binding</keyword>
<feature type="domain" description="HMG box" evidence="5">
    <location>
        <begin position="122"/>
        <end position="188"/>
    </location>
</feature>
<dbReference type="GO" id="GO:0005634">
    <property type="term" value="C:nucleus"/>
    <property type="evidence" value="ECO:0007669"/>
    <property type="project" value="UniProtKB-UniRule"/>
</dbReference>
<feature type="region of interest" description="Disordered" evidence="4">
    <location>
        <begin position="437"/>
        <end position="472"/>
    </location>
</feature>